<dbReference type="HOGENOM" id="CLU_841994_0_0_1"/>
<feature type="region of interest" description="Disordered" evidence="1">
    <location>
        <begin position="185"/>
        <end position="220"/>
    </location>
</feature>
<dbReference type="CDD" id="cd18186">
    <property type="entry name" value="BTB_POZ_ZBTB_KLHL-like"/>
    <property type="match status" value="1"/>
</dbReference>
<dbReference type="Gene3D" id="3.30.710.10">
    <property type="entry name" value="Potassium Channel Kv1.1, Chain A"/>
    <property type="match status" value="1"/>
</dbReference>
<feature type="domain" description="BTB" evidence="2">
    <location>
        <begin position="18"/>
        <end position="83"/>
    </location>
</feature>
<evidence type="ECO:0000313" key="4">
    <source>
        <dbReference type="Proteomes" id="UP000054302"/>
    </source>
</evidence>
<gene>
    <name evidence="3" type="ORF">PV10_02298</name>
</gene>
<dbReference type="EMBL" id="KN847521">
    <property type="protein sequence ID" value="KIV94542.1"/>
    <property type="molecule type" value="Genomic_DNA"/>
</dbReference>
<feature type="compositionally biased region" description="Low complexity" evidence="1">
    <location>
        <begin position="189"/>
        <end position="202"/>
    </location>
</feature>
<dbReference type="InterPro" id="IPR011333">
    <property type="entry name" value="SKP1/BTB/POZ_sf"/>
</dbReference>
<sequence>MDSDLSTFRSSLIREVQPDFTITVGSYQWKVHAKKLQKSSFFQKLIDNKPVPGNQNVVLQDEEPLLVGYLVLWLYTGEYSECTTLDIQDIMKNGKIMTPGSPLLGTPTASSPPCSQDDDEWDPPVALHAKMFLLADRFGIGDLVRKATDDFRAELIWNADSVFIPSLQELFGGSGYGAVKTSSTPILHPKSSSMPSTPPLSSTDGDSDRDDKGNSVYSSAPLPGSEMFDLLASTASIPTFLSKNLAQPGFEKVMVENPAFQFEVLRRVSLELDNCKHEIESNTPKPPAVKTTRRKKAPSKSVERQEPKAKKAKIEAAVDQERVDND</sequence>
<dbReference type="RefSeq" id="XP_016226116.1">
    <property type="nucleotide sequence ID" value="XM_016366598.1"/>
</dbReference>
<name>A0A0D1ZJ03_EXOME</name>
<dbReference type="OrthoDB" id="4117254at2759"/>
<dbReference type="SUPFAM" id="SSF54695">
    <property type="entry name" value="POZ domain"/>
    <property type="match status" value="1"/>
</dbReference>
<dbReference type="PROSITE" id="PS50097">
    <property type="entry name" value="BTB"/>
    <property type="match status" value="1"/>
</dbReference>
<organism evidence="3 4">
    <name type="scientific">Exophiala mesophila</name>
    <name type="common">Black yeast-like fungus</name>
    <dbReference type="NCBI Taxonomy" id="212818"/>
    <lineage>
        <taxon>Eukaryota</taxon>
        <taxon>Fungi</taxon>
        <taxon>Dikarya</taxon>
        <taxon>Ascomycota</taxon>
        <taxon>Pezizomycotina</taxon>
        <taxon>Eurotiomycetes</taxon>
        <taxon>Chaetothyriomycetidae</taxon>
        <taxon>Chaetothyriales</taxon>
        <taxon>Herpotrichiellaceae</taxon>
        <taxon>Exophiala</taxon>
    </lineage>
</organism>
<accession>A0A0D1ZJ03</accession>
<dbReference type="VEuPathDB" id="FungiDB:PV10_02298"/>
<dbReference type="PANTHER" id="PTHR47843">
    <property type="entry name" value="BTB DOMAIN-CONTAINING PROTEIN-RELATED"/>
    <property type="match status" value="1"/>
</dbReference>
<dbReference type="InterPro" id="IPR000210">
    <property type="entry name" value="BTB/POZ_dom"/>
</dbReference>
<dbReference type="GeneID" id="27320143"/>
<dbReference type="Proteomes" id="UP000054302">
    <property type="component" value="Unassembled WGS sequence"/>
</dbReference>
<keyword evidence="4" id="KW-1185">Reference proteome</keyword>
<feature type="region of interest" description="Disordered" evidence="1">
    <location>
        <begin position="278"/>
        <end position="326"/>
    </location>
</feature>
<feature type="compositionally biased region" description="Basic and acidic residues" evidence="1">
    <location>
        <begin position="301"/>
        <end position="326"/>
    </location>
</feature>
<protein>
    <recommendedName>
        <fullName evidence="2">BTB domain-containing protein</fullName>
    </recommendedName>
</protein>
<dbReference type="AlphaFoldDB" id="A0A0D1ZJ03"/>
<proteinExistence type="predicted"/>
<evidence type="ECO:0000256" key="1">
    <source>
        <dbReference type="SAM" id="MobiDB-lite"/>
    </source>
</evidence>
<reference evidence="3 4" key="1">
    <citation type="submission" date="2015-01" db="EMBL/GenBank/DDBJ databases">
        <title>The Genome Sequence of Exophiala mesophila CBS40295.</title>
        <authorList>
            <consortium name="The Broad Institute Genomics Platform"/>
            <person name="Cuomo C."/>
            <person name="de Hoog S."/>
            <person name="Gorbushina A."/>
            <person name="Stielow B."/>
            <person name="Teixiera M."/>
            <person name="Abouelleil A."/>
            <person name="Chapman S.B."/>
            <person name="Priest M."/>
            <person name="Young S.K."/>
            <person name="Wortman J."/>
            <person name="Nusbaum C."/>
            <person name="Birren B."/>
        </authorList>
    </citation>
    <scope>NUCLEOTIDE SEQUENCE [LARGE SCALE GENOMIC DNA]</scope>
    <source>
        <strain evidence="3 4">CBS 40295</strain>
    </source>
</reference>
<evidence type="ECO:0000259" key="2">
    <source>
        <dbReference type="PROSITE" id="PS50097"/>
    </source>
</evidence>
<evidence type="ECO:0000313" key="3">
    <source>
        <dbReference type="EMBL" id="KIV94542.1"/>
    </source>
</evidence>